<sequence length="156" mass="17772">MKNLRISFVLCLLSLIFLGLATMPLISLAVQFAEVIKSNADTWNITVSMMPILPFLILSIAALIVYFSKGKRQRRSFWLWPMVTPADDERERAISAEACRKAFGAVWFAAPLCAILITYYPFFTGKFPIFPVIIVLLIPLVQMTVYFIAVRKIYRS</sequence>
<dbReference type="EMBL" id="BMOK01000005">
    <property type="protein sequence ID" value="GGL52338.1"/>
    <property type="molecule type" value="Genomic_DNA"/>
</dbReference>
<proteinExistence type="predicted"/>
<keyword evidence="1" id="KW-0472">Membrane</keyword>
<comment type="caution">
    <text evidence="2">The sequence shown here is derived from an EMBL/GenBank/DDBJ whole genome shotgun (WGS) entry which is preliminary data.</text>
</comment>
<dbReference type="Proteomes" id="UP000654670">
    <property type="component" value="Unassembled WGS sequence"/>
</dbReference>
<keyword evidence="1" id="KW-1133">Transmembrane helix</keyword>
<feature type="transmembrane region" description="Helical" evidence="1">
    <location>
        <begin position="45"/>
        <end position="67"/>
    </location>
</feature>
<dbReference type="RefSeq" id="WP_188802526.1">
    <property type="nucleotide sequence ID" value="NZ_BMOK01000005.1"/>
</dbReference>
<reference evidence="2" key="2">
    <citation type="submission" date="2020-09" db="EMBL/GenBank/DDBJ databases">
        <authorList>
            <person name="Sun Q."/>
            <person name="Ohkuma M."/>
        </authorList>
    </citation>
    <scope>NUCLEOTIDE SEQUENCE</scope>
    <source>
        <strain evidence="2">JCM 15325</strain>
    </source>
</reference>
<accession>A0A917S222</accession>
<organism evidence="2 3">
    <name type="scientific">Sporolactobacillus putidus</name>
    <dbReference type="NCBI Taxonomy" id="492735"/>
    <lineage>
        <taxon>Bacteria</taxon>
        <taxon>Bacillati</taxon>
        <taxon>Bacillota</taxon>
        <taxon>Bacilli</taxon>
        <taxon>Bacillales</taxon>
        <taxon>Sporolactobacillaceae</taxon>
        <taxon>Sporolactobacillus</taxon>
    </lineage>
</organism>
<reference evidence="2" key="1">
    <citation type="journal article" date="2014" name="Int. J. Syst. Evol. Microbiol.">
        <title>Complete genome sequence of Corynebacterium casei LMG S-19264T (=DSM 44701T), isolated from a smear-ripened cheese.</title>
        <authorList>
            <consortium name="US DOE Joint Genome Institute (JGI-PGF)"/>
            <person name="Walter F."/>
            <person name="Albersmeier A."/>
            <person name="Kalinowski J."/>
            <person name="Ruckert C."/>
        </authorList>
    </citation>
    <scope>NUCLEOTIDE SEQUENCE</scope>
    <source>
        <strain evidence="2">JCM 15325</strain>
    </source>
</reference>
<protein>
    <recommendedName>
        <fullName evidence="4">DUF2178 domain-containing protein</fullName>
    </recommendedName>
</protein>
<gene>
    <name evidence="2" type="ORF">GCM10007968_15540</name>
</gene>
<name>A0A917S222_9BACL</name>
<keyword evidence="3" id="KW-1185">Reference proteome</keyword>
<keyword evidence="1" id="KW-0812">Transmembrane</keyword>
<feature type="transmembrane region" description="Helical" evidence="1">
    <location>
        <begin position="129"/>
        <end position="150"/>
    </location>
</feature>
<evidence type="ECO:0000256" key="1">
    <source>
        <dbReference type="SAM" id="Phobius"/>
    </source>
</evidence>
<dbReference type="AlphaFoldDB" id="A0A917S222"/>
<feature type="transmembrane region" description="Helical" evidence="1">
    <location>
        <begin position="102"/>
        <end position="123"/>
    </location>
</feature>
<evidence type="ECO:0008006" key="4">
    <source>
        <dbReference type="Google" id="ProtNLM"/>
    </source>
</evidence>
<evidence type="ECO:0000313" key="2">
    <source>
        <dbReference type="EMBL" id="GGL52338.1"/>
    </source>
</evidence>
<evidence type="ECO:0000313" key="3">
    <source>
        <dbReference type="Proteomes" id="UP000654670"/>
    </source>
</evidence>